<dbReference type="EMBL" id="CP029550">
    <property type="protein sequence ID" value="AWN39660.1"/>
    <property type="molecule type" value="Genomic_DNA"/>
</dbReference>
<dbReference type="InterPro" id="IPR045720">
    <property type="entry name" value="DUF6074"/>
</dbReference>
<dbReference type="AlphaFoldDB" id="A0A2U8W2C8"/>
<protein>
    <submittedName>
        <fullName evidence="1">Uncharacterized protein</fullName>
    </submittedName>
</protein>
<name>A0A2U8W2C8_9HYPH</name>
<organism evidence="1 2">
    <name type="scientific">Methylobacterium durans</name>
    <dbReference type="NCBI Taxonomy" id="2202825"/>
    <lineage>
        <taxon>Bacteria</taxon>
        <taxon>Pseudomonadati</taxon>
        <taxon>Pseudomonadota</taxon>
        <taxon>Alphaproteobacteria</taxon>
        <taxon>Hyphomicrobiales</taxon>
        <taxon>Methylobacteriaceae</taxon>
        <taxon>Methylobacterium</taxon>
    </lineage>
</organism>
<gene>
    <name evidence="1" type="ORF">DK389_02820</name>
</gene>
<dbReference type="Proteomes" id="UP000245926">
    <property type="component" value="Chromosome"/>
</dbReference>
<evidence type="ECO:0000313" key="1">
    <source>
        <dbReference type="EMBL" id="AWN39660.1"/>
    </source>
</evidence>
<reference evidence="2" key="1">
    <citation type="submission" date="2018-05" db="EMBL/GenBank/DDBJ databases">
        <title>Complete Genome Sequence of Methylobacterium sp. 17SD2-17.</title>
        <authorList>
            <person name="Srinivasan S."/>
        </authorList>
    </citation>
    <scope>NUCLEOTIDE SEQUENCE [LARGE SCALE GENOMIC DNA]</scope>
    <source>
        <strain evidence="2">17SD2-17</strain>
    </source>
</reference>
<evidence type="ECO:0000313" key="2">
    <source>
        <dbReference type="Proteomes" id="UP000245926"/>
    </source>
</evidence>
<dbReference type="OrthoDB" id="7997848at2"/>
<dbReference type="KEGG" id="mets:DK389_02820"/>
<dbReference type="RefSeq" id="WP_109887349.1">
    <property type="nucleotide sequence ID" value="NZ_CP029550.1"/>
</dbReference>
<accession>A0A2U8W2C8</accession>
<sequence length="84" mass="9125">MSATVLPFPRSRDRGFILRHANLMAQAASLLRAEAHLLRQLAIQQDTMARRGIAPEVMAREIASIEGHIRACVYKLLSASGGAA</sequence>
<dbReference type="Pfam" id="PF19551">
    <property type="entry name" value="DUF6074"/>
    <property type="match status" value="1"/>
</dbReference>
<proteinExistence type="predicted"/>
<keyword evidence="2" id="KW-1185">Reference proteome</keyword>